<evidence type="ECO:0000313" key="1">
    <source>
        <dbReference type="EMBL" id="CAH1779595.1"/>
    </source>
</evidence>
<reference evidence="1" key="1">
    <citation type="submission" date="2022-03" db="EMBL/GenBank/DDBJ databases">
        <authorList>
            <person name="Martin C."/>
        </authorList>
    </citation>
    <scope>NUCLEOTIDE SEQUENCE</scope>
</reference>
<dbReference type="Proteomes" id="UP000749559">
    <property type="component" value="Unassembled WGS sequence"/>
</dbReference>
<proteinExistence type="predicted"/>
<comment type="caution">
    <text evidence="1">The sequence shown here is derived from an EMBL/GenBank/DDBJ whole genome shotgun (WGS) entry which is preliminary data.</text>
</comment>
<sequence length="304" mass="32958">MMLDRGQTFATLWLLQHYVYDARSSSRVFINDAYNEFIENSSVKIRQLSFSAIMNSTFKDAVKCRVGFDADFKRPACFKGLRKIEDTSIVSFYFIAGIALKSGYGVADVTDRLITITRRSPYRNNGNIITLDIDIAIDDTMVARVSSCEVNLEALGIPSKISRTISSIRAILLLFKKLNFCIGALSTADDPLSQVWVKDGEDSELSVMHSPSCVRVIPIASTGRTCRLCRGFYGSHSTSADCVSDGENVGEVADCVSDGENVGEVADCVSDGENVGEVADCVSDGENVGEVADCVSDGENVGEV</sequence>
<keyword evidence="2" id="KW-1185">Reference proteome</keyword>
<gene>
    <name evidence="1" type="ORF">OFUS_LOCUS6395</name>
</gene>
<name>A0A8J1XTQ6_OWEFU</name>
<accession>A0A8J1XTQ6</accession>
<protein>
    <submittedName>
        <fullName evidence="1">Uncharacterized protein</fullName>
    </submittedName>
</protein>
<organism evidence="1 2">
    <name type="scientific">Owenia fusiformis</name>
    <name type="common">Polychaete worm</name>
    <dbReference type="NCBI Taxonomy" id="6347"/>
    <lineage>
        <taxon>Eukaryota</taxon>
        <taxon>Metazoa</taxon>
        <taxon>Spiralia</taxon>
        <taxon>Lophotrochozoa</taxon>
        <taxon>Annelida</taxon>
        <taxon>Polychaeta</taxon>
        <taxon>Sedentaria</taxon>
        <taxon>Canalipalpata</taxon>
        <taxon>Sabellida</taxon>
        <taxon>Oweniida</taxon>
        <taxon>Oweniidae</taxon>
        <taxon>Owenia</taxon>
    </lineage>
</organism>
<dbReference type="EMBL" id="CAIIXF020000003">
    <property type="protein sequence ID" value="CAH1779595.1"/>
    <property type="molecule type" value="Genomic_DNA"/>
</dbReference>
<evidence type="ECO:0000313" key="2">
    <source>
        <dbReference type="Proteomes" id="UP000749559"/>
    </source>
</evidence>
<dbReference type="AlphaFoldDB" id="A0A8J1XTQ6"/>